<keyword evidence="2" id="KW-0812">Transmembrane</keyword>
<keyword evidence="2" id="KW-1133">Transmembrane helix</keyword>
<evidence type="ECO:0008006" key="6">
    <source>
        <dbReference type="Google" id="ProtNLM"/>
    </source>
</evidence>
<evidence type="ECO:0000256" key="3">
    <source>
        <dbReference type="SAM" id="SignalP"/>
    </source>
</evidence>
<name>A0AAD3TTQ8_9TREE</name>
<feature type="chain" id="PRO_5041925098" description="Protein BIG1" evidence="3">
    <location>
        <begin position="20"/>
        <end position="277"/>
    </location>
</feature>
<feature type="region of interest" description="Disordered" evidence="1">
    <location>
        <begin position="198"/>
        <end position="221"/>
    </location>
</feature>
<feature type="signal peptide" evidence="3">
    <location>
        <begin position="1"/>
        <end position="19"/>
    </location>
</feature>
<dbReference type="AlphaFoldDB" id="A0AAD3TTQ8"/>
<dbReference type="EMBL" id="BTCM01000003">
    <property type="protein sequence ID" value="GMK56367.1"/>
    <property type="molecule type" value="Genomic_DNA"/>
</dbReference>
<gene>
    <name evidence="4" type="ORF">CspeluHIS016_0302070</name>
</gene>
<evidence type="ECO:0000313" key="4">
    <source>
        <dbReference type="EMBL" id="GMK56367.1"/>
    </source>
</evidence>
<keyword evidence="5" id="KW-1185">Reference proteome</keyword>
<reference evidence="4" key="2">
    <citation type="submission" date="2023-06" db="EMBL/GenBank/DDBJ databases">
        <authorList>
            <person name="Kobayashi Y."/>
            <person name="Kayamori A."/>
            <person name="Aoki K."/>
            <person name="Shiwa Y."/>
            <person name="Fujita N."/>
            <person name="Sugita T."/>
            <person name="Iwasaki W."/>
            <person name="Tanaka N."/>
            <person name="Takashima M."/>
        </authorList>
    </citation>
    <scope>NUCLEOTIDE SEQUENCE</scope>
    <source>
        <strain evidence="4">HIS016</strain>
    </source>
</reference>
<protein>
    <recommendedName>
        <fullName evidence="6">Protein BIG1</fullName>
    </recommendedName>
</protein>
<accession>A0AAD3TTQ8</accession>
<dbReference type="Proteomes" id="UP001222932">
    <property type="component" value="Unassembled WGS sequence"/>
</dbReference>
<reference evidence="4" key="1">
    <citation type="journal article" date="2023" name="BMC Genomics">
        <title>Chromosome-level genome assemblies of Cutaneotrichosporon spp. (Trichosporonales, Basidiomycota) reveal imbalanced evolution between nucleotide sequences and chromosome synteny.</title>
        <authorList>
            <person name="Kobayashi Y."/>
            <person name="Kayamori A."/>
            <person name="Aoki K."/>
            <person name="Shiwa Y."/>
            <person name="Matsutani M."/>
            <person name="Fujita N."/>
            <person name="Sugita T."/>
            <person name="Iwasaki W."/>
            <person name="Tanaka N."/>
            <person name="Takashima M."/>
        </authorList>
    </citation>
    <scope>NUCLEOTIDE SEQUENCE</scope>
    <source>
        <strain evidence="4">HIS016</strain>
    </source>
</reference>
<organism evidence="4 5">
    <name type="scientific">Cutaneotrichosporon spelunceum</name>
    <dbReference type="NCBI Taxonomy" id="1672016"/>
    <lineage>
        <taxon>Eukaryota</taxon>
        <taxon>Fungi</taxon>
        <taxon>Dikarya</taxon>
        <taxon>Basidiomycota</taxon>
        <taxon>Agaricomycotina</taxon>
        <taxon>Tremellomycetes</taxon>
        <taxon>Trichosporonales</taxon>
        <taxon>Trichosporonaceae</taxon>
        <taxon>Cutaneotrichosporon</taxon>
    </lineage>
</organism>
<proteinExistence type="predicted"/>
<evidence type="ECO:0000313" key="5">
    <source>
        <dbReference type="Proteomes" id="UP001222932"/>
    </source>
</evidence>
<keyword evidence="3" id="KW-0732">Signal</keyword>
<evidence type="ECO:0000256" key="2">
    <source>
        <dbReference type="SAM" id="Phobius"/>
    </source>
</evidence>
<comment type="caution">
    <text evidence="4">The sequence shown here is derived from an EMBL/GenBank/DDBJ whole genome shotgun (WGS) entry which is preliminary data.</text>
</comment>
<feature type="transmembrane region" description="Helical" evidence="2">
    <location>
        <begin position="230"/>
        <end position="253"/>
    </location>
</feature>
<sequence length="277" mass="30058">MRFLTVGASSALLLASAAAAFRDSSPLLVWSSEPNYGLDEARAELTSGVIGADAVFGSLETIGCDWDMAVVVRMDELHQTQIKKISLPLDSSKADLHIPYLIRPTREALDTSVQSWAENCGAELIDDSATPEKGQRTLVYIHAEHGKDIALPQDLPARNIVVVTGTRDLSKHELKRQEVAEEPFESVKVPEVVASLPSLSPEPNASAAAKNETDPDAPKRKHNTYFTTPLITAILITFGVFIPIVFLSVKALASVQVPPRLLEISKALAVDKTRKDQ</sequence>
<keyword evidence="2" id="KW-0472">Membrane</keyword>
<evidence type="ECO:0000256" key="1">
    <source>
        <dbReference type="SAM" id="MobiDB-lite"/>
    </source>
</evidence>